<dbReference type="AlphaFoldDB" id="A0A3Q2PTA4"/>
<reference evidence="2" key="2">
    <citation type="submission" date="2025-09" db="UniProtKB">
        <authorList>
            <consortium name="Ensembl"/>
        </authorList>
    </citation>
    <scope>IDENTIFICATION</scope>
</reference>
<name>A0A3Q2PTA4_FUNHE</name>
<dbReference type="Proteomes" id="UP000265000">
    <property type="component" value="Unplaced"/>
</dbReference>
<keyword evidence="1" id="KW-0812">Transmembrane</keyword>
<accession>A0A3Q2PTA4</accession>
<keyword evidence="1" id="KW-0472">Membrane</keyword>
<evidence type="ECO:0000313" key="3">
    <source>
        <dbReference type="Proteomes" id="UP000265000"/>
    </source>
</evidence>
<protein>
    <submittedName>
        <fullName evidence="2">Uncharacterized protein</fullName>
    </submittedName>
</protein>
<feature type="transmembrane region" description="Helical" evidence="1">
    <location>
        <begin position="6"/>
        <end position="26"/>
    </location>
</feature>
<keyword evidence="3" id="KW-1185">Reference proteome</keyword>
<evidence type="ECO:0000256" key="1">
    <source>
        <dbReference type="SAM" id="Phobius"/>
    </source>
</evidence>
<dbReference type="Ensembl" id="ENSFHET00000025307.1">
    <property type="protein sequence ID" value="ENSFHEP00000016811.1"/>
    <property type="gene ID" value="ENSFHEG00000018503.1"/>
</dbReference>
<reference evidence="2" key="1">
    <citation type="submission" date="2025-08" db="UniProtKB">
        <authorList>
            <consortium name="Ensembl"/>
        </authorList>
    </citation>
    <scope>IDENTIFICATION</scope>
</reference>
<sequence length="58" mass="6700">MSFFAFSLIIFHVFYLINVYLCTLSLSHKQSNRLQAGCYPSLIKSTVNSFRFCSNGRK</sequence>
<keyword evidence="1" id="KW-1133">Transmembrane helix</keyword>
<evidence type="ECO:0000313" key="2">
    <source>
        <dbReference type="Ensembl" id="ENSFHEP00000016811.1"/>
    </source>
</evidence>
<proteinExistence type="predicted"/>
<organism evidence="2 3">
    <name type="scientific">Fundulus heteroclitus</name>
    <name type="common">Killifish</name>
    <name type="synonym">Mummichog</name>
    <dbReference type="NCBI Taxonomy" id="8078"/>
    <lineage>
        <taxon>Eukaryota</taxon>
        <taxon>Metazoa</taxon>
        <taxon>Chordata</taxon>
        <taxon>Craniata</taxon>
        <taxon>Vertebrata</taxon>
        <taxon>Euteleostomi</taxon>
        <taxon>Actinopterygii</taxon>
        <taxon>Neopterygii</taxon>
        <taxon>Teleostei</taxon>
        <taxon>Neoteleostei</taxon>
        <taxon>Acanthomorphata</taxon>
        <taxon>Ovalentaria</taxon>
        <taxon>Atherinomorphae</taxon>
        <taxon>Cyprinodontiformes</taxon>
        <taxon>Fundulidae</taxon>
        <taxon>Fundulus</taxon>
    </lineage>
</organism>